<keyword evidence="2" id="KW-1185">Reference proteome</keyword>
<name>A0A1I0IDK7_9GAMM</name>
<dbReference type="Proteomes" id="UP000198762">
    <property type="component" value="Unassembled WGS sequence"/>
</dbReference>
<organism evidence="1 2">
    <name type="scientific">Marinobacter segnicrescens</name>
    <dbReference type="NCBI Taxonomy" id="430453"/>
    <lineage>
        <taxon>Bacteria</taxon>
        <taxon>Pseudomonadati</taxon>
        <taxon>Pseudomonadota</taxon>
        <taxon>Gammaproteobacteria</taxon>
        <taxon>Pseudomonadales</taxon>
        <taxon>Marinobacteraceae</taxon>
        <taxon>Marinobacter</taxon>
    </lineage>
</organism>
<reference evidence="2" key="1">
    <citation type="submission" date="2016-10" db="EMBL/GenBank/DDBJ databases">
        <authorList>
            <person name="Varghese N."/>
            <person name="Submissions S."/>
        </authorList>
    </citation>
    <scope>NUCLEOTIDE SEQUENCE [LARGE SCALE GENOMIC DNA]</scope>
    <source>
        <strain evidence="2">CGMCC 1.6489</strain>
    </source>
</reference>
<evidence type="ECO:0000313" key="1">
    <source>
        <dbReference type="EMBL" id="SET94617.1"/>
    </source>
</evidence>
<proteinExistence type="predicted"/>
<dbReference type="RefSeq" id="WP_143066678.1">
    <property type="nucleotide sequence ID" value="NZ_FOHZ01000057.1"/>
</dbReference>
<feature type="non-terminal residue" evidence="1">
    <location>
        <position position="100"/>
    </location>
</feature>
<dbReference type="EMBL" id="FOHZ01000057">
    <property type="protein sequence ID" value="SET94617.1"/>
    <property type="molecule type" value="Genomic_DNA"/>
</dbReference>
<gene>
    <name evidence="1" type="ORF">SAMN04487962_1577</name>
</gene>
<protein>
    <submittedName>
        <fullName evidence="1">Uncharacterized protein</fullName>
    </submittedName>
</protein>
<dbReference type="AlphaFoldDB" id="A0A1I0IDK7"/>
<evidence type="ECO:0000313" key="2">
    <source>
        <dbReference type="Proteomes" id="UP000198762"/>
    </source>
</evidence>
<sequence>MSSQSLVNGYVTTDTLSTHSAACLQAAPIGISDGENLLGVVLDPLSYEALMRLAIIYRQHQSGTEPDQTMSEAMTAFIDMGERLLGEASNSVPDDAHNRN</sequence>
<accession>A0A1I0IDK7</accession>
<dbReference type="STRING" id="430453.SAMN04487962_1577"/>